<name>A0A7C4AQY0_9BACT</name>
<evidence type="ECO:0000256" key="2">
    <source>
        <dbReference type="SAM" id="Phobius"/>
    </source>
</evidence>
<keyword evidence="2" id="KW-0472">Membrane</keyword>
<proteinExistence type="predicted"/>
<keyword evidence="2" id="KW-0812">Transmembrane</keyword>
<reference evidence="3" key="1">
    <citation type="journal article" date="2020" name="mSystems">
        <title>Genome- and Community-Level Interaction Insights into Carbon Utilization and Element Cycling Functions of Hydrothermarchaeota in Hydrothermal Sediment.</title>
        <authorList>
            <person name="Zhou Z."/>
            <person name="Liu Y."/>
            <person name="Xu W."/>
            <person name="Pan J."/>
            <person name="Luo Z.H."/>
            <person name="Li M."/>
        </authorList>
    </citation>
    <scope>NUCLEOTIDE SEQUENCE [LARGE SCALE GENOMIC DNA]</scope>
    <source>
        <strain evidence="3">SpSt-769</strain>
    </source>
</reference>
<comment type="caution">
    <text evidence="3">The sequence shown here is derived from an EMBL/GenBank/DDBJ whole genome shotgun (WGS) entry which is preliminary data.</text>
</comment>
<organism evidence="3">
    <name type="scientific">Desulfomonile tiedjei</name>
    <dbReference type="NCBI Taxonomy" id="2358"/>
    <lineage>
        <taxon>Bacteria</taxon>
        <taxon>Pseudomonadati</taxon>
        <taxon>Thermodesulfobacteriota</taxon>
        <taxon>Desulfomonilia</taxon>
        <taxon>Desulfomonilales</taxon>
        <taxon>Desulfomonilaceae</taxon>
        <taxon>Desulfomonile</taxon>
    </lineage>
</organism>
<evidence type="ECO:0000256" key="1">
    <source>
        <dbReference type="SAM" id="MobiDB-lite"/>
    </source>
</evidence>
<gene>
    <name evidence="3" type="ORF">ENV54_03965</name>
</gene>
<dbReference type="EMBL" id="DTGT01000124">
    <property type="protein sequence ID" value="HGH60438.1"/>
    <property type="molecule type" value="Genomic_DNA"/>
</dbReference>
<feature type="transmembrane region" description="Helical" evidence="2">
    <location>
        <begin position="13"/>
        <end position="37"/>
    </location>
</feature>
<sequence length="155" mass="17679">MEGMNLLDVTIKYFNVIVFVLCVLFGMTSFLASWVAWREIKKKNNIVRSVLAAYNVVEETLEKGRSADGDVVLEPSVVETVFNSVQEILNVIYGEMTGKPIPPRDERLHGSRKTSRVRKGSDRTRPLETAPMEIDGQRVEYIEEEDQPGRHVYHP</sequence>
<feature type="region of interest" description="Disordered" evidence="1">
    <location>
        <begin position="98"/>
        <end position="155"/>
    </location>
</feature>
<keyword evidence="2" id="KW-1133">Transmembrane helix</keyword>
<evidence type="ECO:0000313" key="3">
    <source>
        <dbReference type="EMBL" id="HGH60438.1"/>
    </source>
</evidence>
<protein>
    <submittedName>
        <fullName evidence="3">Uncharacterized protein</fullName>
    </submittedName>
</protein>
<accession>A0A7C4AQY0</accession>
<dbReference type="AlphaFoldDB" id="A0A7C4AQY0"/>